<reference evidence="2" key="2">
    <citation type="submission" date="2023-06" db="EMBL/GenBank/DDBJ databases">
        <authorList>
            <consortium name="Lawrence Berkeley National Laboratory"/>
            <person name="Mondo S.J."/>
            <person name="Hensen N."/>
            <person name="Bonometti L."/>
            <person name="Westerberg I."/>
            <person name="Brannstrom I.O."/>
            <person name="Guillou S."/>
            <person name="Cros-Aarteil S."/>
            <person name="Calhoun S."/>
            <person name="Haridas S."/>
            <person name="Kuo A."/>
            <person name="Pangilinan J."/>
            <person name="Riley R."/>
            <person name="Labutti K."/>
            <person name="Andreopoulos B."/>
            <person name="Lipzen A."/>
            <person name="Chen C."/>
            <person name="Yanf M."/>
            <person name="Daum C."/>
            <person name="Ng V."/>
            <person name="Clum A."/>
            <person name="Steindorff A."/>
            <person name="Ohm R."/>
            <person name="Martin F."/>
            <person name="Silar P."/>
            <person name="Natvig D."/>
            <person name="Lalanne C."/>
            <person name="Gautier V."/>
            <person name="Ament-Velasquez S.L."/>
            <person name="Kruys A."/>
            <person name="Hutchinson M.I."/>
            <person name="Powell A.J."/>
            <person name="Barry K."/>
            <person name="Miller A.N."/>
            <person name="Grigoriev I.V."/>
            <person name="Debuchy R."/>
            <person name="Gladieux P."/>
            <person name="Thoren M.H."/>
            <person name="Johannesson H."/>
        </authorList>
    </citation>
    <scope>NUCLEOTIDE SEQUENCE</scope>
    <source>
        <strain evidence="2">CBS 626.80</strain>
    </source>
</reference>
<organism evidence="2 3">
    <name type="scientific">Pseudoneurospora amorphoporcata</name>
    <dbReference type="NCBI Taxonomy" id="241081"/>
    <lineage>
        <taxon>Eukaryota</taxon>
        <taxon>Fungi</taxon>
        <taxon>Dikarya</taxon>
        <taxon>Ascomycota</taxon>
        <taxon>Pezizomycotina</taxon>
        <taxon>Sordariomycetes</taxon>
        <taxon>Sordariomycetidae</taxon>
        <taxon>Sordariales</taxon>
        <taxon>Sordariaceae</taxon>
        <taxon>Pseudoneurospora</taxon>
    </lineage>
</organism>
<evidence type="ECO:0000256" key="1">
    <source>
        <dbReference type="SAM" id="MobiDB-lite"/>
    </source>
</evidence>
<sequence length="139" mass="15314">MAIKYRQLGDNNDPDDNLHKYFELGCQKFLRDLSKSPEKRDDAVLPTVAWPVQGLRATRSATGSSSIPAPPHTVTPSSLCCSTEQFRGMSVQCLICHQEKMGIKASSTCQAPCQRTIVNNSNNTSHMRPELNPPSLSIL</sequence>
<name>A0AAN6NXH9_9PEZI</name>
<feature type="region of interest" description="Disordered" evidence="1">
    <location>
        <begin position="120"/>
        <end position="139"/>
    </location>
</feature>
<evidence type="ECO:0000313" key="3">
    <source>
        <dbReference type="Proteomes" id="UP001303222"/>
    </source>
</evidence>
<proteinExistence type="predicted"/>
<dbReference type="Proteomes" id="UP001303222">
    <property type="component" value="Unassembled WGS sequence"/>
</dbReference>
<protein>
    <submittedName>
        <fullName evidence="2">Uncharacterized protein</fullName>
    </submittedName>
</protein>
<dbReference type="EMBL" id="MU859098">
    <property type="protein sequence ID" value="KAK3953905.1"/>
    <property type="molecule type" value="Genomic_DNA"/>
</dbReference>
<keyword evidence="3" id="KW-1185">Reference proteome</keyword>
<accession>A0AAN6NXH9</accession>
<reference evidence="2" key="1">
    <citation type="journal article" date="2023" name="Mol. Phylogenet. Evol.">
        <title>Genome-scale phylogeny and comparative genomics of the fungal order Sordariales.</title>
        <authorList>
            <person name="Hensen N."/>
            <person name="Bonometti L."/>
            <person name="Westerberg I."/>
            <person name="Brannstrom I.O."/>
            <person name="Guillou S."/>
            <person name="Cros-Aarteil S."/>
            <person name="Calhoun S."/>
            <person name="Haridas S."/>
            <person name="Kuo A."/>
            <person name="Mondo S."/>
            <person name="Pangilinan J."/>
            <person name="Riley R."/>
            <person name="LaButti K."/>
            <person name="Andreopoulos B."/>
            <person name="Lipzen A."/>
            <person name="Chen C."/>
            <person name="Yan M."/>
            <person name="Daum C."/>
            <person name="Ng V."/>
            <person name="Clum A."/>
            <person name="Steindorff A."/>
            <person name="Ohm R.A."/>
            <person name="Martin F."/>
            <person name="Silar P."/>
            <person name="Natvig D.O."/>
            <person name="Lalanne C."/>
            <person name="Gautier V."/>
            <person name="Ament-Velasquez S.L."/>
            <person name="Kruys A."/>
            <person name="Hutchinson M.I."/>
            <person name="Powell A.J."/>
            <person name="Barry K."/>
            <person name="Miller A.N."/>
            <person name="Grigoriev I.V."/>
            <person name="Debuchy R."/>
            <person name="Gladieux P."/>
            <person name="Hiltunen Thoren M."/>
            <person name="Johannesson H."/>
        </authorList>
    </citation>
    <scope>NUCLEOTIDE SEQUENCE</scope>
    <source>
        <strain evidence="2">CBS 626.80</strain>
    </source>
</reference>
<dbReference type="AlphaFoldDB" id="A0AAN6NXH9"/>
<comment type="caution">
    <text evidence="2">The sequence shown here is derived from an EMBL/GenBank/DDBJ whole genome shotgun (WGS) entry which is preliminary data.</text>
</comment>
<gene>
    <name evidence="2" type="ORF">QBC32DRAFT_337796</name>
</gene>
<evidence type="ECO:0000313" key="2">
    <source>
        <dbReference type="EMBL" id="KAK3953905.1"/>
    </source>
</evidence>